<dbReference type="InterPro" id="IPR036390">
    <property type="entry name" value="WH_DNA-bd_sf"/>
</dbReference>
<dbReference type="Proteomes" id="UP000282028">
    <property type="component" value="Unassembled WGS sequence"/>
</dbReference>
<dbReference type="RefSeq" id="WP_122910496.1">
    <property type="nucleotide sequence ID" value="NZ_CBCSBE010000015.1"/>
</dbReference>
<keyword evidence="6" id="KW-1185">Reference proteome</keyword>
<reference evidence="5 6" key="1">
    <citation type="submission" date="2018-10" db="EMBL/GenBank/DDBJ databases">
        <title>Phylogenomics of Brevibacillus.</title>
        <authorList>
            <person name="Dunlap C."/>
        </authorList>
    </citation>
    <scope>NUCLEOTIDE SEQUENCE [LARGE SCALE GENOMIC DNA]</scope>
    <source>
        <strain evidence="5 6">JCM 12215</strain>
    </source>
</reference>
<name>A0A3M8C1H4_9BACL</name>
<gene>
    <name evidence="5" type="ORF">EDM52_18830</name>
</gene>
<dbReference type="Pfam" id="PF12802">
    <property type="entry name" value="MarR_2"/>
    <property type="match status" value="1"/>
</dbReference>
<keyword evidence="1" id="KW-0805">Transcription regulation</keyword>
<accession>A0A3M8C1H4</accession>
<evidence type="ECO:0000256" key="1">
    <source>
        <dbReference type="ARBA" id="ARBA00023015"/>
    </source>
</evidence>
<dbReference type="GO" id="GO:0003700">
    <property type="term" value="F:DNA-binding transcription factor activity"/>
    <property type="evidence" value="ECO:0007669"/>
    <property type="project" value="InterPro"/>
</dbReference>
<dbReference type="PRINTS" id="PR00598">
    <property type="entry name" value="HTHMARR"/>
</dbReference>
<dbReference type="EMBL" id="RHHR01000037">
    <property type="protein sequence ID" value="RNB69528.1"/>
    <property type="molecule type" value="Genomic_DNA"/>
</dbReference>
<keyword evidence="3" id="KW-0804">Transcription</keyword>
<sequence>MNDRALEIKDLLKSLNKTLGTMATKELAKYGLTVPQLVVIRHIMGEPKTIGQLSKAVDLSYSTVSGIIDRLEREELVERTRDENDRRVVWIQKTEKLVKLFAEVDVDLGEFYKRNFEGFSNDEMDGIIHSLKTLLKKFEERES</sequence>
<dbReference type="SUPFAM" id="SSF46785">
    <property type="entry name" value="Winged helix' DNA-binding domain"/>
    <property type="match status" value="1"/>
</dbReference>
<dbReference type="Gene3D" id="1.10.10.10">
    <property type="entry name" value="Winged helix-like DNA-binding domain superfamily/Winged helix DNA-binding domain"/>
    <property type="match status" value="1"/>
</dbReference>
<feature type="domain" description="HTH marR-type" evidence="4">
    <location>
        <begin position="5"/>
        <end position="136"/>
    </location>
</feature>
<dbReference type="InterPro" id="IPR011991">
    <property type="entry name" value="ArsR-like_HTH"/>
</dbReference>
<evidence type="ECO:0000313" key="6">
    <source>
        <dbReference type="Proteomes" id="UP000282028"/>
    </source>
</evidence>
<dbReference type="PANTHER" id="PTHR42756">
    <property type="entry name" value="TRANSCRIPTIONAL REGULATOR, MARR"/>
    <property type="match status" value="1"/>
</dbReference>
<evidence type="ECO:0000256" key="3">
    <source>
        <dbReference type="ARBA" id="ARBA00023163"/>
    </source>
</evidence>
<dbReference type="PANTHER" id="PTHR42756:SF1">
    <property type="entry name" value="TRANSCRIPTIONAL REPRESSOR OF EMRAB OPERON"/>
    <property type="match status" value="1"/>
</dbReference>
<dbReference type="CDD" id="cd00090">
    <property type="entry name" value="HTH_ARSR"/>
    <property type="match status" value="1"/>
</dbReference>
<dbReference type="AlphaFoldDB" id="A0A3M8C1H4"/>
<dbReference type="InterPro" id="IPR000835">
    <property type="entry name" value="HTH_MarR-typ"/>
</dbReference>
<keyword evidence="2" id="KW-0238">DNA-binding</keyword>
<dbReference type="SMART" id="SM00347">
    <property type="entry name" value="HTH_MARR"/>
    <property type="match status" value="1"/>
</dbReference>
<dbReference type="GO" id="GO:0003677">
    <property type="term" value="F:DNA binding"/>
    <property type="evidence" value="ECO:0007669"/>
    <property type="project" value="UniProtKB-KW"/>
</dbReference>
<evidence type="ECO:0000256" key="2">
    <source>
        <dbReference type="ARBA" id="ARBA00023125"/>
    </source>
</evidence>
<comment type="caution">
    <text evidence="5">The sequence shown here is derived from an EMBL/GenBank/DDBJ whole genome shotgun (WGS) entry which is preliminary data.</text>
</comment>
<dbReference type="PROSITE" id="PS50995">
    <property type="entry name" value="HTH_MARR_2"/>
    <property type="match status" value="1"/>
</dbReference>
<organism evidence="5 6">
    <name type="scientific">Brevibacillus invocatus</name>
    <dbReference type="NCBI Taxonomy" id="173959"/>
    <lineage>
        <taxon>Bacteria</taxon>
        <taxon>Bacillati</taxon>
        <taxon>Bacillota</taxon>
        <taxon>Bacilli</taxon>
        <taxon>Bacillales</taxon>
        <taxon>Paenibacillaceae</taxon>
        <taxon>Brevibacillus</taxon>
    </lineage>
</organism>
<protein>
    <submittedName>
        <fullName evidence="5">MarR family transcriptional regulator</fullName>
    </submittedName>
</protein>
<evidence type="ECO:0000259" key="4">
    <source>
        <dbReference type="PROSITE" id="PS50995"/>
    </source>
</evidence>
<evidence type="ECO:0000313" key="5">
    <source>
        <dbReference type="EMBL" id="RNB69528.1"/>
    </source>
</evidence>
<dbReference type="InterPro" id="IPR036388">
    <property type="entry name" value="WH-like_DNA-bd_sf"/>
</dbReference>
<dbReference type="OrthoDB" id="49580at2"/>
<proteinExistence type="predicted"/>